<dbReference type="AlphaFoldDB" id="A0A7J7UPC0"/>
<protein>
    <submittedName>
        <fullName evidence="2">Uncharacterized protein</fullName>
    </submittedName>
</protein>
<feature type="compositionally biased region" description="Polar residues" evidence="1">
    <location>
        <begin position="90"/>
        <end position="100"/>
    </location>
</feature>
<dbReference type="EMBL" id="JABWUV010000012">
    <property type="protein sequence ID" value="KAF6314749.1"/>
    <property type="molecule type" value="Genomic_DNA"/>
</dbReference>
<reference evidence="2 3" key="1">
    <citation type="journal article" date="2020" name="Nature">
        <title>Six reference-quality genomes reveal evolution of bat adaptations.</title>
        <authorList>
            <person name="Jebb D."/>
            <person name="Huang Z."/>
            <person name="Pippel M."/>
            <person name="Hughes G.M."/>
            <person name="Lavrichenko K."/>
            <person name="Devanna P."/>
            <person name="Winkler S."/>
            <person name="Jermiin L.S."/>
            <person name="Skirmuntt E.C."/>
            <person name="Katzourakis A."/>
            <person name="Burkitt-Gray L."/>
            <person name="Ray D.A."/>
            <person name="Sullivan K.A.M."/>
            <person name="Roscito J.G."/>
            <person name="Kirilenko B.M."/>
            <person name="Davalos L.M."/>
            <person name="Corthals A.P."/>
            <person name="Power M.L."/>
            <person name="Jones G."/>
            <person name="Ransome R.D."/>
            <person name="Dechmann D.K.N."/>
            <person name="Locatelli A.G."/>
            <person name="Puechmaille S.J."/>
            <person name="Fedrigo O."/>
            <person name="Jarvis E.D."/>
            <person name="Hiller M."/>
            <person name="Vernes S.C."/>
            <person name="Myers E.W."/>
            <person name="Teeling E.C."/>
        </authorList>
    </citation>
    <scope>NUCLEOTIDE SEQUENCE [LARGE SCALE GENOMIC DNA]</scope>
    <source>
        <strain evidence="2">MMyoMyo1</strain>
        <tissue evidence="2">Flight muscle</tissue>
    </source>
</reference>
<organism evidence="2 3">
    <name type="scientific">Myotis myotis</name>
    <name type="common">Greater mouse-eared bat</name>
    <name type="synonym">Vespertilio myotis</name>
    <dbReference type="NCBI Taxonomy" id="51298"/>
    <lineage>
        <taxon>Eukaryota</taxon>
        <taxon>Metazoa</taxon>
        <taxon>Chordata</taxon>
        <taxon>Craniata</taxon>
        <taxon>Vertebrata</taxon>
        <taxon>Euteleostomi</taxon>
        <taxon>Mammalia</taxon>
        <taxon>Eutheria</taxon>
        <taxon>Laurasiatheria</taxon>
        <taxon>Chiroptera</taxon>
        <taxon>Yangochiroptera</taxon>
        <taxon>Vespertilionidae</taxon>
        <taxon>Myotis</taxon>
    </lineage>
</organism>
<feature type="compositionally biased region" description="Pro residues" evidence="1">
    <location>
        <begin position="21"/>
        <end position="32"/>
    </location>
</feature>
<evidence type="ECO:0000256" key="1">
    <source>
        <dbReference type="SAM" id="MobiDB-lite"/>
    </source>
</evidence>
<sequence length="152" mass="16779">MRPWRPSALPASPSSDSQPLPGTPPQPIPAPPGQGWASSSWCPGRGTWPKLRKYSGDKKNMCPRPLPGRLGLCARSPGPQPRPQGGQDPATQRQRNSQRGPRSAGRDPQGTVNVCWRRELRYQQGRPDRMCASIWGSCRPGRRIERDPVTGR</sequence>
<feature type="region of interest" description="Disordered" evidence="1">
    <location>
        <begin position="1"/>
        <end position="113"/>
    </location>
</feature>
<accession>A0A7J7UPC0</accession>
<feature type="compositionally biased region" description="Low complexity" evidence="1">
    <location>
        <begin position="1"/>
        <end position="20"/>
    </location>
</feature>
<evidence type="ECO:0000313" key="3">
    <source>
        <dbReference type="Proteomes" id="UP000527355"/>
    </source>
</evidence>
<keyword evidence="3" id="KW-1185">Reference proteome</keyword>
<gene>
    <name evidence="2" type="ORF">mMyoMyo1_008552</name>
</gene>
<comment type="caution">
    <text evidence="2">The sequence shown here is derived from an EMBL/GenBank/DDBJ whole genome shotgun (WGS) entry which is preliminary data.</text>
</comment>
<name>A0A7J7UPC0_MYOMY</name>
<dbReference type="Proteomes" id="UP000527355">
    <property type="component" value="Unassembled WGS sequence"/>
</dbReference>
<evidence type="ECO:0000313" key="2">
    <source>
        <dbReference type="EMBL" id="KAF6314749.1"/>
    </source>
</evidence>
<proteinExistence type="predicted"/>